<reference evidence="4" key="1">
    <citation type="journal article" date="2019" name="Int. J. Syst. Evol. Microbiol.">
        <title>The Global Catalogue of Microorganisms (GCM) 10K type strain sequencing project: providing services to taxonomists for standard genome sequencing and annotation.</title>
        <authorList>
            <consortium name="The Broad Institute Genomics Platform"/>
            <consortium name="The Broad Institute Genome Sequencing Center for Infectious Disease"/>
            <person name="Wu L."/>
            <person name="Ma J."/>
        </authorList>
    </citation>
    <scope>NUCLEOTIDE SEQUENCE [LARGE SCALE GENOMIC DNA]</scope>
    <source>
        <strain evidence="4">CCUG 56042</strain>
    </source>
</reference>
<feature type="domain" description="Urate oxidase N-terminal" evidence="2">
    <location>
        <begin position="84"/>
        <end position="163"/>
    </location>
</feature>
<dbReference type="EMBL" id="JBHSMP010000016">
    <property type="protein sequence ID" value="MFC5429710.1"/>
    <property type="molecule type" value="Genomic_DNA"/>
</dbReference>
<protein>
    <submittedName>
        <fullName evidence="3">Urate hydroxylase PuuD</fullName>
    </submittedName>
</protein>
<evidence type="ECO:0000313" key="3">
    <source>
        <dbReference type="EMBL" id="MFC5429710.1"/>
    </source>
</evidence>
<dbReference type="Pfam" id="PF06181">
    <property type="entry name" value="Urate_ox_N"/>
    <property type="match status" value="1"/>
</dbReference>
<dbReference type="InterPro" id="IPR010389">
    <property type="entry name" value="Urate_ox_N"/>
</dbReference>
<keyword evidence="4" id="KW-1185">Reference proteome</keyword>
<organism evidence="3 4">
    <name type="scientific">Paraburkholderia denitrificans</name>
    <dbReference type="NCBI Taxonomy" id="694025"/>
    <lineage>
        <taxon>Bacteria</taxon>
        <taxon>Pseudomonadati</taxon>
        <taxon>Pseudomonadota</taxon>
        <taxon>Betaproteobacteria</taxon>
        <taxon>Burkholderiales</taxon>
        <taxon>Burkholderiaceae</taxon>
        <taxon>Paraburkholderia</taxon>
    </lineage>
</organism>
<keyword evidence="1" id="KW-0812">Transmembrane</keyword>
<name>A0ABW0J9V3_9BURK</name>
<gene>
    <name evidence="3" type="ORF">ACFPTO_13025</name>
</gene>
<proteinExistence type="predicted"/>
<dbReference type="RefSeq" id="WP_377711757.1">
    <property type="nucleotide sequence ID" value="NZ_JBHSMP010000016.1"/>
</dbReference>
<sequence>MTYLVTFDLLLRWTHFLAGIIWVGHNYANVIQRPNWRPLTSADLVNDQSPRFQALLNREHGVFRWASVVAWSAGMLMLWRYGALVGALTLHGAFVPIGIGAYIGTLMMCNVWFVLWPHQQKVLGFKPASVDERVRCARITHLSSRTNTMLSIPLLLFMAIGAHGGLVLR</sequence>
<feature type="transmembrane region" description="Helical" evidence="1">
    <location>
        <begin position="93"/>
        <end position="116"/>
    </location>
</feature>
<dbReference type="Proteomes" id="UP001596103">
    <property type="component" value="Unassembled WGS sequence"/>
</dbReference>
<comment type="caution">
    <text evidence="3">The sequence shown here is derived from an EMBL/GenBank/DDBJ whole genome shotgun (WGS) entry which is preliminary data.</text>
</comment>
<feature type="transmembrane region" description="Helical" evidence="1">
    <location>
        <begin position="148"/>
        <end position="168"/>
    </location>
</feature>
<keyword evidence="1" id="KW-1133">Transmembrane helix</keyword>
<keyword evidence="1" id="KW-0472">Membrane</keyword>
<feature type="transmembrane region" description="Helical" evidence="1">
    <location>
        <begin position="62"/>
        <end position="81"/>
    </location>
</feature>
<evidence type="ECO:0000259" key="2">
    <source>
        <dbReference type="Pfam" id="PF06181"/>
    </source>
</evidence>
<accession>A0ABW0J9V3</accession>
<evidence type="ECO:0000313" key="4">
    <source>
        <dbReference type="Proteomes" id="UP001596103"/>
    </source>
</evidence>
<evidence type="ECO:0000256" key="1">
    <source>
        <dbReference type="SAM" id="Phobius"/>
    </source>
</evidence>